<keyword evidence="5" id="KW-0812">Transmembrane</keyword>
<accession>A0A0R3SGD3</accession>
<feature type="transmembrane region" description="Helical" evidence="5">
    <location>
        <begin position="630"/>
        <end position="652"/>
    </location>
</feature>
<dbReference type="Proteomes" id="UP000274504">
    <property type="component" value="Unassembled WGS sequence"/>
</dbReference>
<organism evidence="10">
    <name type="scientific">Hymenolepis diminuta</name>
    <name type="common">Rat tapeworm</name>
    <dbReference type="NCBI Taxonomy" id="6216"/>
    <lineage>
        <taxon>Eukaryota</taxon>
        <taxon>Metazoa</taxon>
        <taxon>Spiralia</taxon>
        <taxon>Lophotrochozoa</taxon>
        <taxon>Platyhelminthes</taxon>
        <taxon>Cestoda</taxon>
        <taxon>Eucestoda</taxon>
        <taxon>Cyclophyllidea</taxon>
        <taxon>Hymenolepididae</taxon>
        <taxon>Hymenolepis</taxon>
    </lineage>
</organism>
<dbReference type="SMART" id="SM00184">
    <property type="entry name" value="RING"/>
    <property type="match status" value="1"/>
</dbReference>
<feature type="transmembrane region" description="Helical" evidence="5">
    <location>
        <begin position="55"/>
        <end position="74"/>
    </location>
</feature>
<evidence type="ECO:0000259" key="7">
    <source>
        <dbReference type="PROSITE" id="PS51501"/>
    </source>
</evidence>
<feature type="transmembrane region" description="Helical" evidence="5">
    <location>
        <begin position="297"/>
        <end position="320"/>
    </location>
</feature>
<protein>
    <submittedName>
        <fullName evidence="10">RING-type domain-containing protein</fullName>
    </submittedName>
</protein>
<feature type="transmembrane region" description="Helical" evidence="5">
    <location>
        <begin position="658"/>
        <end position="683"/>
    </location>
</feature>
<evidence type="ECO:0000259" key="6">
    <source>
        <dbReference type="PROSITE" id="PS50089"/>
    </source>
</evidence>
<dbReference type="InterPro" id="IPR024158">
    <property type="entry name" value="Mt_import_TIM15"/>
</dbReference>
<evidence type="ECO:0000256" key="4">
    <source>
        <dbReference type="PROSITE-ProRule" id="PRU00834"/>
    </source>
</evidence>
<sequence length="936" mass="105964">MKLAVCADIAFRALLVLFIDNVLARRTNWIFNYKDRIVSWLEYKDTVYTNGMSDLLTAIAIAFALSYCVIAFFLTPKFLRIISLLCLPFLLVIATVFFLVRRFNELAYDFHHWSGYIFSIKFWPTPILIALTVFVTFNLIPRVLRLQPLSRSRQLFQCADIFCIAVLPILCYCLSCLLTQELFAENLHIGISDVSSPAVCGYFYALGGRSSHLKHSVMLKYSDCLHAQSIAKILTEQTITYFPEIVTAMLMIYILGGYYFGNVFTFLVTAIQDQSAQLSADLAAYLTVNWNRIRVPIVFLTFWLVKLALVVCFGSTFWPIDAKVIELLSRATDESGVPIKHSLNFTFLSTYANEANLVNSTSLYQRIFYRFLTGSLAIGAETWTSVYGAAVFVGLLSGVVVNFLAFIVDPFGVNIAQLIQIAELEPVAANPWIPIEEQLINNEHIEVTAVELLNNTSWSCVILFVFLAIQYDLPNLTSHQRIFCFSHLLIVMGFTCVYPVEALVKAILLRLGLPGTQSPWIEHIVPLIFCGMMIFLSGCVFVYFPVWLSYLPYTGRGYQLLGGKPSLTGVGSGGTISVYTGYAQRLRTYLCGGQLLLDVTCTLFEYLLHQAHHRWPLWTGFGKFLALSRLFNIFVNYLISLLSVLVILWLIFYESFGICRVFILIVHVFFVLYPATCRGIVWLKTRYHLSVSMSKIPAPTNEELEAYADHCAICYESMTTSDAKKTRCAHLFHTKCLIQWIRRRPICPMCNSEIFASPNVFLFSQVTVFRTFVPLVRGAYRFAYSRIVCQQCSVIPKLLYSTTKSPPRPPTLKVEPACDLVFEAPDAKPINQPVEHAQQLGTIASNKSDKNMSIIFTCNVCKNRTQKFFSKLAYTKGLVIIRCPSCQSLHLIADNLGWVKEKTPWRIGEQRNLLLPQSIKPEDLENGTTSTKGEEK</sequence>
<feature type="transmembrane region" description="Helical" evidence="5">
    <location>
        <begin position="241"/>
        <end position="260"/>
    </location>
</feature>
<evidence type="ECO:0000313" key="10">
    <source>
        <dbReference type="WBParaSite" id="HDID_0000395501-mRNA-1"/>
    </source>
</evidence>
<dbReference type="GO" id="GO:0050821">
    <property type="term" value="P:protein stabilization"/>
    <property type="evidence" value="ECO:0007669"/>
    <property type="project" value="TreeGrafter"/>
</dbReference>
<dbReference type="EMBL" id="UYSG01001341">
    <property type="protein sequence ID" value="VDL41480.1"/>
    <property type="molecule type" value="Genomic_DNA"/>
</dbReference>
<gene>
    <name evidence="8" type="ORF">HDID_LOCUS3953</name>
</gene>
<dbReference type="InterPro" id="IPR007853">
    <property type="entry name" value="Znf_DNL-typ"/>
</dbReference>
<keyword evidence="5" id="KW-0472">Membrane</keyword>
<dbReference type="InterPro" id="IPR013083">
    <property type="entry name" value="Znf_RING/FYVE/PHD"/>
</dbReference>
<dbReference type="PANTHER" id="PTHR20922">
    <property type="entry name" value="DNL-TYPE ZINC FINGER PROTEIN"/>
    <property type="match status" value="1"/>
</dbReference>
<evidence type="ECO:0000256" key="1">
    <source>
        <dbReference type="ARBA" id="ARBA00022723"/>
    </source>
</evidence>
<reference evidence="10" key="1">
    <citation type="submission" date="2017-02" db="UniProtKB">
        <authorList>
            <consortium name="WormBaseParasite"/>
        </authorList>
    </citation>
    <scope>IDENTIFICATION</scope>
</reference>
<feature type="transmembrane region" description="Helical" evidence="5">
    <location>
        <begin position="81"/>
        <end position="100"/>
    </location>
</feature>
<dbReference type="SUPFAM" id="SSF57850">
    <property type="entry name" value="RING/U-box"/>
    <property type="match status" value="1"/>
</dbReference>
<reference evidence="8 9" key="2">
    <citation type="submission" date="2018-11" db="EMBL/GenBank/DDBJ databases">
        <authorList>
            <consortium name="Pathogen Informatics"/>
        </authorList>
    </citation>
    <scope>NUCLEOTIDE SEQUENCE [LARGE SCALE GENOMIC DNA]</scope>
</reference>
<keyword evidence="3" id="KW-0862">Zinc</keyword>
<feature type="transmembrane region" description="Helical" evidence="5">
    <location>
        <begin position="120"/>
        <end position="140"/>
    </location>
</feature>
<feature type="transmembrane region" description="Helical" evidence="5">
    <location>
        <begin position="524"/>
        <end position="548"/>
    </location>
</feature>
<dbReference type="GO" id="GO:0008270">
    <property type="term" value="F:zinc ion binding"/>
    <property type="evidence" value="ECO:0007669"/>
    <property type="project" value="UniProtKB-KW"/>
</dbReference>
<dbReference type="InterPro" id="IPR001841">
    <property type="entry name" value="Znf_RING"/>
</dbReference>
<feature type="domain" description="RING-type" evidence="6">
    <location>
        <begin position="711"/>
        <end position="751"/>
    </location>
</feature>
<dbReference type="OrthoDB" id="4348522at2759"/>
<dbReference type="GO" id="GO:0006457">
    <property type="term" value="P:protein folding"/>
    <property type="evidence" value="ECO:0007669"/>
    <property type="project" value="TreeGrafter"/>
</dbReference>
<name>A0A0R3SGD3_HYMDI</name>
<dbReference type="Gene3D" id="3.30.40.10">
    <property type="entry name" value="Zinc/RING finger domain, C3HC4 (zinc finger)"/>
    <property type="match status" value="1"/>
</dbReference>
<feature type="domain" description="DNL-type" evidence="7">
    <location>
        <begin position="847"/>
        <end position="936"/>
    </location>
</feature>
<dbReference type="GO" id="GO:0051087">
    <property type="term" value="F:protein-folding chaperone binding"/>
    <property type="evidence" value="ECO:0007669"/>
    <property type="project" value="TreeGrafter"/>
</dbReference>
<dbReference type="GO" id="GO:0005739">
    <property type="term" value="C:mitochondrion"/>
    <property type="evidence" value="ECO:0007669"/>
    <property type="project" value="TreeGrafter"/>
</dbReference>
<proteinExistence type="predicted"/>
<evidence type="ECO:0000256" key="3">
    <source>
        <dbReference type="ARBA" id="ARBA00022833"/>
    </source>
</evidence>
<dbReference type="PROSITE" id="PS51501">
    <property type="entry name" value="ZF_DNL"/>
    <property type="match status" value="1"/>
</dbReference>
<dbReference type="Pfam" id="PF13639">
    <property type="entry name" value="zf-RING_2"/>
    <property type="match status" value="1"/>
</dbReference>
<evidence type="ECO:0000313" key="9">
    <source>
        <dbReference type="Proteomes" id="UP000274504"/>
    </source>
</evidence>
<dbReference type="STRING" id="6216.A0A0R3SGD3"/>
<keyword evidence="5" id="KW-1133">Transmembrane helix</keyword>
<dbReference type="PANTHER" id="PTHR20922:SF13">
    <property type="entry name" value="DNL-TYPE ZINC FINGER PROTEIN"/>
    <property type="match status" value="1"/>
</dbReference>
<evidence type="ECO:0000256" key="5">
    <source>
        <dbReference type="SAM" id="Phobius"/>
    </source>
</evidence>
<dbReference type="GO" id="GO:0030150">
    <property type="term" value="P:protein import into mitochondrial matrix"/>
    <property type="evidence" value="ECO:0007669"/>
    <property type="project" value="TreeGrafter"/>
</dbReference>
<dbReference type="WBParaSite" id="HDID_0000395501-mRNA-1">
    <property type="protein sequence ID" value="HDID_0000395501-mRNA-1"/>
    <property type="gene ID" value="HDID_0000395501"/>
</dbReference>
<feature type="transmembrane region" description="Helical" evidence="5">
    <location>
        <begin position="485"/>
        <end position="504"/>
    </location>
</feature>
<evidence type="ECO:0000256" key="2">
    <source>
        <dbReference type="ARBA" id="ARBA00022771"/>
    </source>
</evidence>
<dbReference type="AlphaFoldDB" id="A0A0R3SGD3"/>
<feature type="transmembrane region" description="Helical" evidence="5">
    <location>
        <begin position="161"/>
        <end position="180"/>
    </location>
</feature>
<dbReference type="Pfam" id="PF05180">
    <property type="entry name" value="zf-DNL"/>
    <property type="match status" value="1"/>
</dbReference>
<evidence type="ECO:0000313" key="8">
    <source>
        <dbReference type="EMBL" id="VDL41480.1"/>
    </source>
</evidence>
<keyword evidence="1" id="KW-0479">Metal-binding</keyword>
<dbReference type="PROSITE" id="PS50089">
    <property type="entry name" value="ZF_RING_2"/>
    <property type="match status" value="1"/>
</dbReference>
<keyword evidence="2 4" id="KW-0863">Zinc-finger</keyword>
<feature type="transmembrane region" description="Helical" evidence="5">
    <location>
        <begin position="386"/>
        <end position="408"/>
    </location>
</feature>